<evidence type="ECO:0000313" key="2">
    <source>
        <dbReference type="Proteomes" id="UP000663848"/>
    </source>
</evidence>
<gene>
    <name evidence="1" type="ORF">QYT958_LOCUS47974</name>
</gene>
<dbReference type="AlphaFoldDB" id="A0A822GFL0"/>
<reference evidence="1" key="1">
    <citation type="submission" date="2021-02" db="EMBL/GenBank/DDBJ databases">
        <authorList>
            <person name="Nowell W R."/>
        </authorList>
    </citation>
    <scope>NUCLEOTIDE SEQUENCE</scope>
</reference>
<dbReference type="Proteomes" id="UP000663848">
    <property type="component" value="Unassembled WGS sequence"/>
</dbReference>
<protein>
    <submittedName>
        <fullName evidence="1">Uncharacterized protein</fullName>
    </submittedName>
</protein>
<accession>A0A822GFL0</accession>
<sequence length="58" mass="6895">MPSVAVFLTVNINEKTCADYLYIDRSIWPTKELELTRNIHKILVKEVLYMDRIELLIE</sequence>
<evidence type="ECO:0000313" key="1">
    <source>
        <dbReference type="EMBL" id="CAF5143883.1"/>
    </source>
</evidence>
<comment type="caution">
    <text evidence="1">The sequence shown here is derived from an EMBL/GenBank/DDBJ whole genome shotgun (WGS) entry which is preliminary data.</text>
</comment>
<dbReference type="EMBL" id="CAJOBR010093211">
    <property type="protein sequence ID" value="CAF5143883.1"/>
    <property type="molecule type" value="Genomic_DNA"/>
</dbReference>
<proteinExistence type="predicted"/>
<feature type="non-terminal residue" evidence="1">
    <location>
        <position position="58"/>
    </location>
</feature>
<organism evidence="1 2">
    <name type="scientific">Rotaria socialis</name>
    <dbReference type="NCBI Taxonomy" id="392032"/>
    <lineage>
        <taxon>Eukaryota</taxon>
        <taxon>Metazoa</taxon>
        <taxon>Spiralia</taxon>
        <taxon>Gnathifera</taxon>
        <taxon>Rotifera</taxon>
        <taxon>Eurotatoria</taxon>
        <taxon>Bdelloidea</taxon>
        <taxon>Philodinida</taxon>
        <taxon>Philodinidae</taxon>
        <taxon>Rotaria</taxon>
    </lineage>
</organism>
<name>A0A822GFL0_9BILA</name>